<dbReference type="CDD" id="cd00377">
    <property type="entry name" value="ICL_PEPM"/>
    <property type="match status" value="1"/>
</dbReference>
<dbReference type="EMBL" id="FOQH01000012">
    <property type="protein sequence ID" value="SFJ02536.1"/>
    <property type="molecule type" value="Genomic_DNA"/>
</dbReference>
<dbReference type="RefSeq" id="WP_092864511.1">
    <property type="nucleotide sequence ID" value="NZ_FOQH01000012.1"/>
</dbReference>
<dbReference type="AlphaFoldDB" id="A0A1I3N0U7"/>
<gene>
    <name evidence="1" type="ORF">SAMN05216258_11267</name>
</gene>
<accession>A0A1I3N0U7</accession>
<organism evidence="1 2">
    <name type="scientific">Albimonas pacifica</name>
    <dbReference type="NCBI Taxonomy" id="1114924"/>
    <lineage>
        <taxon>Bacteria</taxon>
        <taxon>Pseudomonadati</taxon>
        <taxon>Pseudomonadota</taxon>
        <taxon>Alphaproteobacteria</taxon>
        <taxon>Rhodobacterales</taxon>
        <taxon>Paracoccaceae</taxon>
        <taxon>Albimonas</taxon>
    </lineage>
</organism>
<dbReference type="OrthoDB" id="8629576at2"/>
<sequence>MTPPDRLRALLDQERLLVMPCCFDPLSAKLIEQAGFPLTFMSGFAASAARIGEPDLGLMSYAEVADQARAIADAVSIPLIGDGDTGYGNAMNVRRTVRGFARAGCAAVMIEDQKAPKRCGHTPGKEVVDREEAFDRIRAAADARASDDILILARTDARHEHGLAEAIDRAHRFHELGADILFVEAPKTASEMRTICAELPGPKMANIVEGGETPALSHAELQDIGFSIAAYPLTLLAAAMQAMTRALGQLACDAPRDGLMDFAELRRRIGFDAYYEESETYRSSARAR</sequence>
<dbReference type="InterPro" id="IPR039556">
    <property type="entry name" value="ICL/PEPM"/>
</dbReference>
<dbReference type="InterPro" id="IPR040442">
    <property type="entry name" value="Pyrv_kinase-like_dom_sf"/>
</dbReference>
<evidence type="ECO:0000313" key="2">
    <source>
        <dbReference type="Proteomes" id="UP000199377"/>
    </source>
</evidence>
<dbReference type="InterPro" id="IPR015813">
    <property type="entry name" value="Pyrv/PenolPyrv_kinase-like_dom"/>
</dbReference>
<dbReference type="Proteomes" id="UP000199377">
    <property type="component" value="Unassembled WGS sequence"/>
</dbReference>
<dbReference type="STRING" id="1114924.SAMN05216258_11267"/>
<keyword evidence="2" id="KW-1185">Reference proteome</keyword>
<reference evidence="1 2" key="1">
    <citation type="submission" date="2016-10" db="EMBL/GenBank/DDBJ databases">
        <authorList>
            <person name="de Groot N.N."/>
        </authorList>
    </citation>
    <scope>NUCLEOTIDE SEQUENCE [LARGE SCALE GENOMIC DNA]</scope>
    <source>
        <strain evidence="1 2">CGMCC 1.11030</strain>
    </source>
</reference>
<dbReference type="Pfam" id="PF13714">
    <property type="entry name" value="PEP_mutase"/>
    <property type="match status" value="1"/>
</dbReference>
<name>A0A1I3N0U7_9RHOB</name>
<dbReference type="PANTHER" id="PTHR42905">
    <property type="entry name" value="PHOSPHOENOLPYRUVATE CARBOXYLASE"/>
    <property type="match status" value="1"/>
</dbReference>
<dbReference type="PANTHER" id="PTHR42905:SF2">
    <property type="entry name" value="PHOSPHOENOLPYRUVATE CARBOXYLASE FAMILY PROTEIN"/>
    <property type="match status" value="1"/>
</dbReference>
<dbReference type="GO" id="GO:0016829">
    <property type="term" value="F:lyase activity"/>
    <property type="evidence" value="ECO:0007669"/>
    <property type="project" value="UniProtKB-KW"/>
</dbReference>
<protein>
    <submittedName>
        <fullName evidence="1">2-Methylisocitrate lyase, PEP mutase family</fullName>
    </submittedName>
</protein>
<dbReference type="SUPFAM" id="SSF51621">
    <property type="entry name" value="Phosphoenolpyruvate/pyruvate domain"/>
    <property type="match status" value="1"/>
</dbReference>
<proteinExistence type="predicted"/>
<evidence type="ECO:0000313" key="1">
    <source>
        <dbReference type="EMBL" id="SFJ02536.1"/>
    </source>
</evidence>
<keyword evidence="1" id="KW-0456">Lyase</keyword>
<dbReference type="Gene3D" id="3.20.20.60">
    <property type="entry name" value="Phosphoenolpyruvate-binding domains"/>
    <property type="match status" value="1"/>
</dbReference>